<dbReference type="Proteomes" id="UP001219525">
    <property type="component" value="Unassembled WGS sequence"/>
</dbReference>
<dbReference type="EMBL" id="JARJCW010000035">
    <property type="protein sequence ID" value="KAJ7207868.1"/>
    <property type="molecule type" value="Genomic_DNA"/>
</dbReference>
<organism evidence="1 2">
    <name type="scientific">Mycena pura</name>
    <dbReference type="NCBI Taxonomy" id="153505"/>
    <lineage>
        <taxon>Eukaryota</taxon>
        <taxon>Fungi</taxon>
        <taxon>Dikarya</taxon>
        <taxon>Basidiomycota</taxon>
        <taxon>Agaricomycotina</taxon>
        <taxon>Agaricomycetes</taxon>
        <taxon>Agaricomycetidae</taxon>
        <taxon>Agaricales</taxon>
        <taxon>Marasmiineae</taxon>
        <taxon>Mycenaceae</taxon>
        <taxon>Mycena</taxon>
    </lineage>
</organism>
<dbReference type="AlphaFoldDB" id="A0AAD6VBY2"/>
<gene>
    <name evidence="1" type="ORF">GGX14DRAFT_567170</name>
</gene>
<name>A0AAD6VBY2_9AGAR</name>
<protein>
    <submittedName>
        <fullName evidence="1">Uncharacterized protein</fullName>
    </submittedName>
</protein>
<evidence type="ECO:0000313" key="2">
    <source>
        <dbReference type="Proteomes" id="UP001219525"/>
    </source>
</evidence>
<reference evidence="1" key="1">
    <citation type="submission" date="2023-03" db="EMBL/GenBank/DDBJ databases">
        <title>Massive genome expansion in bonnet fungi (Mycena s.s.) driven by repeated elements and novel gene families across ecological guilds.</title>
        <authorList>
            <consortium name="Lawrence Berkeley National Laboratory"/>
            <person name="Harder C.B."/>
            <person name="Miyauchi S."/>
            <person name="Viragh M."/>
            <person name="Kuo A."/>
            <person name="Thoen E."/>
            <person name="Andreopoulos B."/>
            <person name="Lu D."/>
            <person name="Skrede I."/>
            <person name="Drula E."/>
            <person name="Henrissat B."/>
            <person name="Morin E."/>
            <person name="Kohler A."/>
            <person name="Barry K."/>
            <person name="LaButti K."/>
            <person name="Morin E."/>
            <person name="Salamov A."/>
            <person name="Lipzen A."/>
            <person name="Mereny Z."/>
            <person name="Hegedus B."/>
            <person name="Baldrian P."/>
            <person name="Stursova M."/>
            <person name="Weitz H."/>
            <person name="Taylor A."/>
            <person name="Grigoriev I.V."/>
            <person name="Nagy L.G."/>
            <person name="Martin F."/>
            <person name="Kauserud H."/>
        </authorList>
    </citation>
    <scope>NUCLEOTIDE SEQUENCE</scope>
    <source>
        <strain evidence="1">9144</strain>
    </source>
</reference>
<evidence type="ECO:0000313" key="1">
    <source>
        <dbReference type="EMBL" id="KAJ7207868.1"/>
    </source>
</evidence>
<keyword evidence="2" id="KW-1185">Reference proteome</keyword>
<comment type="caution">
    <text evidence="1">The sequence shown here is derived from an EMBL/GenBank/DDBJ whole genome shotgun (WGS) entry which is preliminary data.</text>
</comment>
<accession>A0AAD6VBY2</accession>
<proteinExistence type="predicted"/>
<sequence>MDWYINDDFEQRGRGDPASPSARIVSTVWPSSRMSRRKGTLISFFEGALGGDYLGVRELGSRCKRIGIPKTLLTPLLLFTFRAACIRSASLVPVAALGHGASSSGTHSDTTPRAPLHLVVPRVQLPRASSLAQSSSYRHCPASHSRTTHQPGAAKMGLLARGQILRAMLSAQNAVDQSGPQGGRCDCRGGWRGHGEQTVMGGRRVRTGVGADSRHSSLMPPPPLIAAAGCAA</sequence>